<reference evidence="1 2" key="1">
    <citation type="submission" date="2019-02" db="EMBL/GenBank/DDBJ databases">
        <title>Deep-cultivation of Planctomycetes and their phenomic and genomic characterization uncovers novel biology.</title>
        <authorList>
            <person name="Wiegand S."/>
            <person name="Jogler M."/>
            <person name="Boedeker C."/>
            <person name="Pinto D."/>
            <person name="Vollmers J."/>
            <person name="Rivas-Marin E."/>
            <person name="Kohn T."/>
            <person name="Peeters S.H."/>
            <person name="Heuer A."/>
            <person name="Rast P."/>
            <person name="Oberbeckmann S."/>
            <person name="Bunk B."/>
            <person name="Jeske O."/>
            <person name="Meyerdierks A."/>
            <person name="Storesund J.E."/>
            <person name="Kallscheuer N."/>
            <person name="Luecker S."/>
            <person name="Lage O.M."/>
            <person name="Pohl T."/>
            <person name="Merkel B.J."/>
            <person name="Hornburger P."/>
            <person name="Mueller R.-W."/>
            <person name="Bruemmer F."/>
            <person name="Labrenz M."/>
            <person name="Spormann A.M."/>
            <person name="Op Den Camp H."/>
            <person name="Overmann J."/>
            <person name="Amann R."/>
            <person name="Jetten M.S.M."/>
            <person name="Mascher T."/>
            <person name="Medema M.H."/>
            <person name="Devos D.P."/>
            <person name="Kaster A.-K."/>
            <person name="Ovreas L."/>
            <person name="Rohde M."/>
            <person name="Galperin M.Y."/>
            <person name="Jogler C."/>
        </authorList>
    </citation>
    <scope>NUCLEOTIDE SEQUENCE [LARGE SCALE GENOMIC DNA]</scope>
    <source>
        <strain evidence="1 2">CA13</strain>
    </source>
</reference>
<keyword evidence="2" id="KW-1185">Reference proteome</keyword>
<gene>
    <name evidence="1" type="ORF">CA13_25190</name>
</gene>
<dbReference type="AlphaFoldDB" id="A0A5C5Z109"/>
<dbReference type="Proteomes" id="UP000315010">
    <property type="component" value="Unassembled WGS sequence"/>
</dbReference>
<dbReference type="EMBL" id="SJPJ01000001">
    <property type="protein sequence ID" value="TWT81072.1"/>
    <property type="molecule type" value="Genomic_DNA"/>
</dbReference>
<comment type="caution">
    <text evidence="1">The sequence shown here is derived from an EMBL/GenBank/DDBJ whole genome shotgun (WGS) entry which is preliminary data.</text>
</comment>
<sequence length="816" mass="93498">MWMMKPTYEPIRKPTPVQPRGAKLIELLCGRLVRSSNGNIYAATRLVDAHRLYRMMLRWSKSGKPRNFSNSLSPVPTGALVRVTNQELHLAISAVCTMARREWNRLTSLTAEQCLERLGQLRTYLEHSQTNSQKNGAWELLCWDTSPNASPWGPLVQWLGGDQAITQWRAGMESLHQTLQRPTWWNHARRSVALLDQFIQDRTKYSIFERAERAHGVFVHAIELAQSPYHLDIDTTYPDLTNGGRTAKKWGKRLRKSITQKMELVEHTTEHCIPAALACWVTLKTANRSSERLIHSWLEDGKIEHVDRFFRVIGGLSENQQSKLIAVCETFKEIPTHCWYDIARSRLPMPKLLKRLQGGYYYDLSPRSRRSEIQEKARRITGQSMGRYDQQESLVYRAWCKWAKQWPRSIWSKESVDAWSGLLSEIHDLASLDKGLSQRWSGWLGSLDGATRKYSLDINPLCRTDHRTKRVAHSLLVFRRIGREKTKWPKQIRQRLERKEKWQQELQYLEACEQAQQLTERSKARLEYLRHQTAPKLPALKPLRKRIEVAALEASHTTSRKWTIQRRRECLRKLGASEQVFSSHEKAAELIKLFATLPESSRQLLLVGLRASFGKKTGYKTIGQANAQWIQTASRSNVDVGQWLQPVSMPINLPWVEDGKETAQPMTIGITSLAEHVLWMGRPFDSCLDLRGGIYCESVVPNFLDANKQLLVLLDSQNRMVGRKLLAISSDFGLVGYRLYLATSGDHAKTLESTQKKVLAFCQSLATRTGIALADEGTPCAIHGKSWYDDGTVPWTPLEHRECPGNTVNVPGRSDR</sequence>
<name>A0A5C5Z109_9BACT</name>
<proteinExistence type="predicted"/>
<evidence type="ECO:0000313" key="1">
    <source>
        <dbReference type="EMBL" id="TWT81072.1"/>
    </source>
</evidence>
<accession>A0A5C5Z109</accession>
<evidence type="ECO:0000313" key="2">
    <source>
        <dbReference type="Proteomes" id="UP000315010"/>
    </source>
</evidence>
<protein>
    <submittedName>
        <fullName evidence="1">Uncharacterized protein</fullName>
    </submittedName>
</protein>
<organism evidence="1 2">
    <name type="scientific">Novipirellula herctigrandis</name>
    <dbReference type="NCBI Taxonomy" id="2527986"/>
    <lineage>
        <taxon>Bacteria</taxon>
        <taxon>Pseudomonadati</taxon>
        <taxon>Planctomycetota</taxon>
        <taxon>Planctomycetia</taxon>
        <taxon>Pirellulales</taxon>
        <taxon>Pirellulaceae</taxon>
        <taxon>Novipirellula</taxon>
    </lineage>
</organism>